<sequence length="30" mass="3626">MQIPQFCFYFADNLLTCNQFLMLLYNYTIG</sequence>
<reference evidence="1" key="2">
    <citation type="journal article" date="2015" name="Data Brief">
        <title>Shoot transcriptome of the giant reed, Arundo donax.</title>
        <authorList>
            <person name="Barrero R.A."/>
            <person name="Guerrero F.D."/>
            <person name="Moolhuijzen P."/>
            <person name="Goolsby J.A."/>
            <person name="Tidwell J."/>
            <person name="Bellgard S.E."/>
            <person name="Bellgard M.I."/>
        </authorList>
    </citation>
    <scope>NUCLEOTIDE SEQUENCE</scope>
    <source>
        <tissue evidence="1">Shoot tissue taken approximately 20 cm above the soil surface</tissue>
    </source>
</reference>
<accession>A0A0A8YPQ5</accession>
<name>A0A0A8YPQ5_ARUDO</name>
<dbReference type="EMBL" id="GBRH01269196">
    <property type="protein sequence ID" value="JAD28699.1"/>
    <property type="molecule type" value="Transcribed_RNA"/>
</dbReference>
<organism evidence="1">
    <name type="scientific">Arundo donax</name>
    <name type="common">Giant reed</name>
    <name type="synonym">Donax arundinaceus</name>
    <dbReference type="NCBI Taxonomy" id="35708"/>
    <lineage>
        <taxon>Eukaryota</taxon>
        <taxon>Viridiplantae</taxon>
        <taxon>Streptophyta</taxon>
        <taxon>Embryophyta</taxon>
        <taxon>Tracheophyta</taxon>
        <taxon>Spermatophyta</taxon>
        <taxon>Magnoliopsida</taxon>
        <taxon>Liliopsida</taxon>
        <taxon>Poales</taxon>
        <taxon>Poaceae</taxon>
        <taxon>PACMAD clade</taxon>
        <taxon>Arundinoideae</taxon>
        <taxon>Arundineae</taxon>
        <taxon>Arundo</taxon>
    </lineage>
</organism>
<dbReference type="AlphaFoldDB" id="A0A0A8YPQ5"/>
<evidence type="ECO:0000313" key="1">
    <source>
        <dbReference type="EMBL" id="JAD28699.1"/>
    </source>
</evidence>
<reference evidence="1" key="1">
    <citation type="submission" date="2014-09" db="EMBL/GenBank/DDBJ databases">
        <authorList>
            <person name="Magalhaes I.L.F."/>
            <person name="Oliveira U."/>
            <person name="Santos F.R."/>
            <person name="Vidigal T.H.D.A."/>
            <person name="Brescovit A.D."/>
            <person name="Santos A.J."/>
        </authorList>
    </citation>
    <scope>NUCLEOTIDE SEQUENCE</scope>
    <source>
        <tissue evidence="1">Shoot tissue taken approximately 20 cm above the soil surface</tissue>
    </source>
</reference>
<protein>
    <submittedName>
        <fullName evidence="1">Uncharacterized protein</fullName>
    </submittedName>
</protein>
<proteinExistence type="predicted"/>